<protein>
    <submittedName>
        <fullName evidence="5">Uncharacterized protein (DUF849 family)</fullName>
    </submittedName>
</protein>
<dbReference type="OrthoDB" id="9805277at2"/>
<dbReference type="EMBL" id="QJJK01000012">
    <property type="protein sequence ID" value="PXW54182.1"/>
    <property type="molecule type" value="Genomic_DNA"/>
</dbReference>
<dbReference type="Gene3D" id="3.20.20.70">
    <property type="entry name" value="Aldolase class I"/>
    <property type="match status" value="1"/>
</dbReference>
<dbReference type="AlphaFoldDB" id="A0A2V3TY34"/>
<dbReference type="Proteomes" id="UP000248021">
    <property type="component" value="Unassembled WGS sequence"/>
</dbReference>
<evidence type="ECO:0000256" key="4">
    <source>
        <dbReference type="ARBA" id="ARBA00022833"/>
    </source>
</evidence>
<dbReference type="PANTHER" id="PTHR37418">
    <property type="entry name" value="3-KETO-5-AMINOHEXANOATE CLEAVAGE ENZYME-RELATED"/>
    <property type="match status" value="1"/>
</dbReference>
<proteinExistence type="predicted"/>
<accession>A0A2V3TY34</accession>
<dbReference type="RefSeq" id="WP_110377410.1">
    <property type="nucleotide sequence ID" value="NZ_JAHBRY010000002.1"/>
</dbReference>
<dbReference type="InterPro" id="IPR008567">
    <property type="entry name" value="BKACE"/>
</dbReference>
<gene>
    <name evidence="5" type="ORF">C7450_112211</name>
</gene>
<dbReference type="Pfam" id="PF05853">
    <property type="entry name" value="BKACE"/>
    <property type="match status" value="1"/>
</dbReference>
<evidence type="ECO:0000256" key="1">
    <source>
        <dbReference type="ARBA" id="ARBA00001947"/>
    </source>
</evidence>
<dbReference type="GO" id="GO:0043720">
    <property type="term" value="F:3-keto-5-aminohexanoate cleavage activity"/>
    <property type="evidence" value="ECO:0007669"/>
    <property type="project" value="InterPro"/>
</dbReference>
<evidence type="ECO:0000313" key="5">
    <source>
        <dbReference type="EMBL" id="PXW54182.1"/>
    </source>
</evidence>
<comment type="caution">
    <text evidence="5">The sequence shown here is derived from an EMBL/GenBank/DDBJ whole genome shotgun (WGS) entry which is preliminary data.</text>
</comment>
<reference evidence="5 6" key="1">
    <citation type="submission" date="2018-05" db="EMBL/GenBank/DDBJ databases">
        <title>Genomic Encyclopedia of Type Strains, Phase IV (KMG-IV): sequencing the most valuable type-strain genomes for metagenomic binning, comparative biology and taxonomic classification.</title>
        <authorList>
            <person name="Goeker M."/>
        </authorList>
    </citation>
    <scope>NUCLEOTIDE SEQUENCE [LARGE SCALE GENOMIC DNA]</scope>
    <source>
        <strain evidence="5 6">DSM 6462</strain>
    </source>
</reference>
<evidence type="ECO:0000256" key="2">
    <source>
        <dbReference type="ARBA" id="ARBA00022679"/>
    </source>
</evidence>
<keyword evidence="3" id="KW-0479">Metal-binding</keyword>
<dbReference type="InterPro" id="IPR013785">
    <property type="entry name" value="Aldolase_TIM"/>
</dbReference>
<sequence length="308" mass="34241">MNAPIKSVMITCATTGSGLTPSMSPYLPYKPEDIARESIEAAEAGAAIIHLHARDPRDGRPTNDIAVWKDIIDPIREKTDAIINMSASMGSTAENRTEASLAMRPDVATIVVGSMNYGSFKKAIDQGVENFKYDWEREKFGPDSYNLVTANTYAKIDRMIDIFTDADIAIEFECYDIGHIYILDYHLNRKPNLKRPIIVQFLTGILGGIPSGVEHLLHMKQTAERLFGKDMILFIHGTGPQNMRAATYGALMGTNIRIGQEDNLLEREGVLFKSNAEQVQKIVRILGEFDIKPISIADARTILDLPKK</sequence>
<evidence type="ECO:0000256" key="3">
    <source>
        <dbReference type="ARBA" id="ARBA00022723"/>
    </source>
</evidence>
<keyword evidence="4" id="KW-0862">Zinc</keyword>
<name>A0A2V3TY34_9HYPH</name>
<evidence type="ECO:0000313" key="6">
    <source>
        <dbReference type="Proteomes" id="UP000248021"/>
    </source>
</evidence>
<comment type="cofactor">
    <cofactor evidence="1">
        <name>Zn(2+)</name>
        <dbReference type="ChEBI" id="CHEBI:29105"/>
    </cofactor>
</comment>
<keyword evidence="2" id="KW-0808">Transferase</keyword>
<organism evidence="5 6">
    <name type="scientific">Chelatococcus asaccharovorans</name>
    <dbReference type="NCBI Taxonomy" id="28210"/>
    <lineage>
        <taxon>Bacteria</taxon>
        <taxon>Pseudomonadati</taxon>
        <taxon>Pseudomonadota</taxon>
        <taxon>Alphaproteobacteria</taxon>
        <taxon>Hyphomicrobiales</taxon>
        <taxon>Chelatococcaceae</taxon>
        <taxon>Chelatococcus</taxon>
    </lineage>
</organism>
<dbReference type="GO" id="GO:0046872">
    <property type="term" value="F:metal ion binding"/>
    <property type="evidence" value="ECO:0007669"/>
    <property type="project" value="UniProtKB-KW"/>
</dbReference>
<keyword evidence="6" id="KW-1185">Reference proteome</keyword>
<dbReference type="PANTHER" id="PTHR37418:SF2">
    <property type="entry name" value="3-KETO-5-AMINOHEXANOATE CLEAVAGE ENZYME"/>
    <property type="match status" value="1"/>
</dbReference>